<accession>A0A1X1VYF8</accession>
<dbReference type="AlphaFoldDB" id="A0A1X1VYF8"/>
<gene>
    <name evidence="1" type="ORF">AWC08_00765</name>
</gene>
<evidence type="ECO:0000313" key="1">
    <source>
        <dbReference type="EMBL" id="ORV75020.1"/>
    </source>
</evidence>
<sequence length="64" mass="6664">MVLAHCGLLAGDAIRVARLVNVTLTDGGIGDPHAPRQAATELGDYLAQAVTNRRADRLPGLLTS</sequence>
<keyword evidence="2" id="KW-1185">Reference proteome</keyword>
<reference evidence="1 2" key="1">
    <citation type="submission" date="2016-01" db="EMBL/GenBank/DDBJ databases">
        <title>The new phylogeny of the genus Mycobacterium.</title>
        <authorList>
            <person name="Tarcisio F."/>
            <person name="Conor M."/>
            <person name="Antonella G."/>
            <person name="Elisabetta G."/>
            <person name="Giulia F.S."/>
            <person name="Sara T."/>
            <person name="Anna F."/>
            <person name="Clotilde B."/>
            <person name="Roberto B."/>
            <person name="Veronica D.S."/>
            <person name="Fabio R."/>
            <person name="Monica P."/>
            <person name="Olivier J."/>
            <person name="Enrico T."/>
            <person name="Nicola S."/>
        </authorList>
    </citation>
    <scope>NUCLEOTIDE SEQUENCE [LARGE SCALE GENOMIC DNA]</scope>
    <source>
        <strain evidence="1 2">DSM 44160</strain>
    </source>
</reference>
<name>A0A1X1VYF8_MYCGO</name>
<organism evidence="1 2">
    <name type="scientific">Mycobacterium gordonae</name>
    <dbReference type="NCBI Taxonomy" id="1778"/>
    <lineage>
        <taxon>Bacteria</taxon>
        <taxon>Bacillati</taxon>
        <taxon>Actinomycetota</taxon>
        <taxon>Actinomycetes</taxon>
        <taxon>Mycobacteriales</taxon>
        <taxon>Mycobacteriaceae</taxon>
        <taxon>Mycobacterium</taxon>
    </lineage>
</organism>
<dbReference type="Proteomes" id="UP000193928">
    <property type="component" value="Unassembled WGS sequence"/>
</dbReference>
<comment type="caution">
    <text evidence="1">The sequence shown here is derived from an EMBL/GenBank/DDBJ whole genome shotgun (WGS) entry which is preliminary data.</text>
</comment>
<protein>
    <submittedName>
        <fullName evidence="1">Uncharacterized protein</fullName>
    </submittedName>
</protein>
<dbReference type="EMBL" id="LQOY01000183">
    <property type="protein sequence ID" value="ORV75020.1"/>
    <property type="molecule type" value="Genomic_DNA"/>
</dbReference>
<evidence type="ECO:0000313" key="2">
    <source>
        <dbReference type="Proteomes" id="UP000193928"/>
    </source>
</evidence>
<proteinExistence type="predicted"/>